<dbReference type="Gene3D" id="1.10.10.10">
    <property type="entry name" value="Winged helix-like DNA-binding domain superfamily/Winged helix DNA-binding domain"/>
    <property type="match status" value="1"/>
</dbReference>
<evidence type="ECO:0000313" key="3">
    <source>
        <dbReference type="Proteomes" id="UP000294739"/>
    </source>
</evidence>
<dbReference type="PANTHER" id="PTHR18964:SF149">
    <property type="entry name" value="BIFUNCTIONAL UDP-N-ACETYLGLUCOSAMINE 2-EPIMERASE_N-ACETYLMANNOSAMINE KINASE"/>
    <property type="match status" value="1"/>
</dbReference>
<comment type="caution">
    <text evidence="2">The sequence shown here is derived from an EMBL/GenBank/DDBJ whole genome shotgun (WGS) entry which is preliminary data.</text>
</comment>
<dbReference type="InParanoid" id="A0A4R5DQN9"/>
<dbReference type="InterPro" id="IPR036388">
    <property type="entry name" value="WH-like_DNA-bd_sf"/>
</dbReference>
<proteinExistence type="inferred from homology"/>
<dbReference type="OrthoDB" id="9810372at2"/>
<dbReference type="Proteomes" id="UP000294739">
    <property type="component" value="Unassembled WGS sequence"/>
</dbReference>
<dbReference type="SUPFAM" id="SSF46785">
    <property type="entry name" value="Winged helix' DNA-binding domain"/>
    <property type="match status" value="1"/>
</dbReference>
<comment type="similarity">
    <text evidence="1">Belongs to the ROK (NagC/XylR) family.</text>
</comment>
<dbReference type="Pfam" id="PF00480">
    <property type="entry name" value="ROK"/>
    <property type="match status" value="1"/>
</dbReference>
<dbReference type="InterPro" id="IPR049874">
    <property type="entry name" value="ROK_cs"/>
</dbReference>
<dbReference type="InterPro" id="IPR036390">
    <property type="entry name" value="WH_DNA-bd_sf"/>
</dbReference>
<reference evidence="2 3" key="1">
    <citation type="submission" date="2019-03" db="EMBL/GenBank/DDBJ databases">
        <title>Draft genome sequences of novel Actinobacteria.</title>
        <authorList>
            <person name="Sahin N."/>
            <person name="Ay H."/>
            <person name="Saygin H."/>
        </authorList>
    </citation>
    <scope>NUCLEOTIDE SEQUENCE [LARGE SCALE GENOMIC DNA]</scope>
    <source>
        <strain evidence="2 3">5K138</strain>
    </source>
</reference>
<dbReference type="SUPFAM" id="SSF53067">
    <property type="entry name" value="Actin-like ATPase domain"/>
    <property type="match status" value="1"/>
</dbReference>
<keyword evidence="3" id="KW-1185">Reference proteome</keyword>
<evidence type="ECO:0000256" key="1">
    <source>
        <dbReference type="ARBA" id="ARBA00006479"/>
    </source>
</evidence>
<dbReference type="PROSITE" id="PS01125">
    <property type="entry name" value="ROK"/>
    <property type="match status" value="1"/>
</dbReference>
<accession>A0A4R5DQN9</accession>
<gene>
    <name evidence="2" type="ORF">E1269_06375</name>
</gene>
<dbReference type="InterPro" id="IPR000600">
    <property type="entry name" value="ROK"/>
</dbReference>
<dbReference type="EMBL" id="SMKZ01000006">
    <property type="protein sequence ID" value="TDE13113.1"/>
    <property type="molecule type" value="Genomic_DNA"/>
</dbReference>
<organism evidence="2 3">
    <name type="scientific">Jiangella asiatica</name>
    <dbReference type="NCBI Taxonomy" id="2530372"/>
    <lineage>
        <taxon>Bacteria</taxon>
        <taxon>Bacillati</taxon>
        <taxon>Actinomycetota</taxon>
        <taxon>Actinomycetes</taxon>
        <taxon>Jiangellales</taxon>
        <taxon>Jiangellaceae</taxon>
        <taxon>Jiangella</taxon>
    </lineage>
</organism>
<name>A0A4R5DQN9_9ACTN</name>
<dbReference type="InterPro" id="IPR043129">
    <property type="entry name" value="ATPase_NBD"/>
</dbReference>
<dbReference type="PANTHER" id="PTHR18964">
    <property type="entry name" value="ROK (REPRESSOR, ORF, KINASE) FAMILY"/>
    <property type="match status" value="1"/>
</dbReference>
<evidence type="ECO:0000313" key="2">
    <source>
        <dbReference type="EMBL" id="TDE13113.1"/>
    </source>
</evidence>
<protein>
    <submittedName>
        <fullName evidence="2">ROK family transcriptional regulator</fullName>
    </submittedName>
</protein>
<dbReference type="Gene3D" id="3.30.420.40">
    <property type="match status" value="2"/>
</dbReference>
<sequence>MQRSGPVDGTPAEAEVFTTVLTSGPIARADIARLTGLSSAAVTRVAKLLIDEGYLEYAPGEPAASDETRMGRPSSPLRVHADQTGSFGVIVRRDELIGMVCDLAGGPRVAERRPLTDNRVEPAVAAVAAFYRDLAASAQRLGFVDPPAHLGLSLSGDIDHDTGYVRYSPFLGWRDVDLGAAVSRAVAAPVVVENDVKALTVAEQWFGLGRGITNFAVVTIGTGIGCAIVVDGGLVRGAHSVAGEIGHLPLGDPAVQCHCGAHGCVEAEASTKALLDRCRAATGRDDLTIGAAVELARAGDDGVRAIFSRAGQVIGLALASVANLLGPERVIVAGEGVSSYDLFETAIREAFAEQAFGAAHQVPIHVRDLPFEEWARGAAAVAIQELVFPSRQRVANDMRRRTGVRRG</sequence>
<dbReference type="AlphaFoldDB" id="A0A4R5DQN9"/>